<dbReference type="PANTHER" id="PTHR22889">
    <property type="entry name" value="WD REPEAT-CONTAINING PROTEIN 89"/>
    <property type="match status" value="1"/>
</dbReference>
<dbReference type="InterPro" id="IPR001680">
    <property type="entry name" value="WD40_rpt"/>
</dbReference>
<dbReference type="SMART" id="SM00320">
    <property type="entry name" value="WD40"/>
    <property type="match status" value="5"/>
</dbReference>
<protein>
    <recommendedName>
        <fullName evidence="1">WD repeat-containing protein 89</fullName>
    </recommendedName>
</protein>
<dbReference type="PANTHER" id="PTHR22889:SF0">
    <property type="entry name" value="WD REPEAT-CONTAINING PROTEIN 89"/>
    <property type="match status" value="1"/>
</dbReference>
<feature type="compositionally biased region" description="Low complexity" evidence="5">
    <location>
        <begin position="65"/>
        <end position="77"/>
    </location>
</feature>
<evidence type="ECO:0000256" key="1">
    <source>
        <dbReference type="ARBA" id="ARBA00021125"/>
    </source>
</evidence>
<keyword evidence="2 4" id="KW-0853">WD repeat</keyword>
<dbReference type="InterPro" id="IPR036322">
    <property type="entry name" value="WD40_repeat_dom_sf"/>
</dbReference>
<dbReference type="InterPro" id="IPR015943">
    <property type="entry name" value="WD40/YVTN_repeat-like_dom_sf"/>
</dbReference>
<proteinExistence type="predicted"/>
<dbReference type="Proteomes" id="UP000694521">
    <property type="component" value="Unplaced"/>
</dbReference>
<name>A0A8B9ES61_ANSCY</name>
<accession>A0A8B9ES61</accession>
<reference evidence="6" key="1">
    <citation type="submission" date="2025-08" db="UniProtKB">
        <authorList>
            <consortium name="Ensembl"/>
        </authorList>
    </citation>
    <scope>IDENTIFICATION</scope>
</reference>
<organism evidence="6 7">
    <name type="scientific">Anser cygnoides</name>
    <name type="common">Swan goose</name>
    <dbReference type="NCBI Taxonomy" id="8845"/>
    <lineage>
        <taxon>Eukaryota</taxon>
        <taxon>Metazoa</taxon>
        <taxon>Chordata</taxon>
        <taxon>Craniata</taxon>
        <taxon>Vertebrata</taxon>
        <taxon>Euteleostomi</taxon>
        <taxon>Archelosauria</taxon>
        <taxon>Archosauria</taxon>
        <taxon>Dinosauria</taxon>
        <taxon>Saurischia</taxon>
        <taxon>Theropoda</taxon>
        <taxon>Coelurosauria</taxon>
        <taxon>Aves</taxon>
        <taxon>Neognathae</taxon>
        <taxon>Galloanserae</taxon>
        <taxon>Anseriformes</taxon>
        <taxon>Anatidae</taxon>
        <taxon>Anserinae</taxon>
        <taxon>Anser</taxon>
    </lineage>
</organism>
<feature type="repeat" description="WD" evidence="4">
    <location>
        <begin position="464"/>
        <end position="495"/>
    </location>
</feature>
<evidence type="ECO:0000256" key="4">
    <source>
        <dbReference type="PROSITE-ProRule" id="PRU00221"/>
    </source>
</evidence>
<dbReference type="PROSITE" id="PS50082">
    <property type="entry name" value="WD_REPEATS_2"/>
    <property type="match status" value="2"/>
</dbReference>
<feature type="region of interest" description="Disordered" evidence="5">
    <location>
        <begin position="1"/>
        <end position="103"/>
    </location>
</feature>
<feature type="compositionally biased region" description="Pro residues" evidence="5">
    <location>
        <begin position="22"/>
        <end position="34"/>
    </location>
</feature>
<evidence type="ECO:0000256" key="5">
    <source>
        <dbReference type="SAM" id="MobiDB-lite"/>
    </source>
</evidence>
<dbReference type="Pfam" id="PF00400">
    <property type="entry name" value="WD40"/>
    <property type="match status" value="3"/>
</dbReference>
<evidence type="ECO:0000313" key="6">
    <source>
        <dbReference type="Ensembl" id="ENSACDP00005025536.1"/>
    </source>
</evidence>
<dbReference type="SUPFAM" id="SSF50978">
    <property type="entry name" value="WD40 repeat-like"/>
    <property type="match status" value="1"/>
</dbReference>
<evidence type="ECO:0000256" key="2">
    <source>
        <dbReference type="ARBA" id="ARBA00022574"/>
    </source>
</evidence>
<dbReference type="AlphaFoldDB" id="A0A8B9ES61"/>
<keyword evidence="3" id="KW-0677">Repeat</keyword>
<dbReference type="InterPro" id="IPR039328">
    <property type="entry name" value="WDR89"/>
</dbReference>
<sequence>MDFSRSSIHNNDGSRGAHRSAPMPPNGGAPPPATRPFLRITSRPAAQRIKWRPAGRAGRPMGWPGRAAGAGLAAGGARRVRRGEGRRGGAEGGGGDAAEGRRGRGPGAALPLVFPQPELFSSCVVALVSVLLRFLTTPGTAFEMSALEKIEEQLARLRIAKRSVLREEPAYLLDIDVSRSAPSESSRCVAVSCSNQSIRLYNRETLNFLREYSSRPGMLNGVRFAHTCDSLVFSACSDGTIKCWDIRLATQKAVQIFSGYPSNVFISFDINCSDLIICAGTEKVEKDTFLVFWDARGNTDCASTSKEPLGVYSESHNDDVTKICFHPVKPSWVVSGSTDGLVNVFDINKDNEDDALISTCNSDSSISFIGWSGKGYEQIYCMTHDEGFCWWDLAQLDTEEPITLLRVLDVRDTVCIENDSLNYLVGGVYHEKADKLFLIGGTSTGKIHLLSCGADGLSLVGTLCGGHSATVRSFCWNLADESLLTGGEDAQLLLWRPGAVERSLTKKETMKIASSVQKRVRVHNSSLKSRKK</sequence>
<reference evidence="6" key="2">
    <citation type="submission" date="2025-09" db="UniProtKB">
        <authorList>
            <consortium name="Ensembl"/>
        </authorList>
    </citation>
    <scope>IDENTIFICATION</scope>
</reference>
<keyword evidence="7" id="KW-1185">Reference proteome</keyword>
<feature type="compositionally biased region" description="Polar residues" evidence="5">
    <location>
        <begin position="1"/>
        <end position="13"/>
    </location>
</feature>
<evidence type="ECO:0000256" key="3">
    <source>
        <dbReference type="ARBA" id="ARBA00022737"/>
    </source>
</evidence>
<feature type="repeat" description="WD" evidence="4">
    <location>
        <begin position="313"/>
        <end position="355"/>
    </location>
</feature>
<dbReference type="Gene3D" id="2.130.10.10">
    <property type="entry name" value="YVTN repeat-like/Quinoprotein amine dehydrogenase"/>
    <property type="match status" value="2"/>
</dbReference>
<evidence type="ECO:0000313" key="7">
    <source>
        <dbReference type="Proteomes" id="UP000694521"/>
    </source>
</evidence>
<dbReference type="Ensembl" id="ENSACDT00005030459.1">
    <property type="protein sequence ID" value="ENSACDP00005025536.1"/>
    <property type="gene ID" value="ENSACDG00005018476.1"/>
</dbReference>